<evidence type="ECO:0000313" key="14">
    <source>
        <dbReference type="EMBL" id="AFY82956.1"/>
    </source>
</evidence>
<proteinExistence type="inferred from homology"/>
<dbReference type="SMART" id="SM00388">
    <property type="entry name" value="HisKA"/>
    <property type="match status" value="1"/>
</dbReference>
<evidence type="ECO:0000259" key="11">
    <source>
        <dbReference type="PROSITE" id="PS50109"/>
    </source>
</evidence>
<dbReference type="SUPFAM" id="SSF55781">
    <property type="entry name" value="GAF domain-like"/>
    <property type="match status" value="1"/>
</dbReference>
<feature type="domain" description="Response regulatory" evidence="12">
    <location>
        <begin position="1919"/>
        <end position="2032"/>
    </location>
</feature>
<dbReference type="Gene3D" id="3.30.565.10">
    <property type="entry name" value="Histidine kinase-like ATPase, C-terminal domain"/>
    <property type="match status" value="1"/>
</dbReference>
<dbReference type="Pfam" id="PF02518">
    <property type="entry name" value="HATPase_c"/>
    <property type="match status" value="1"/>
</dbReference>
<keyword evidence="15" id="KW-1185">Reference proteome</keyword>
<dbReference type="InterPro" id="IPR004358">
    <property type="entry name" value="Sig_transdc_His_kin-like_C"/>
</dbReference>
<dbReference type="SMART" id="SM00065">
    <property type="entry name" value="GAF"/>
    <property type="match status" value="1"/>
</dbReference>
<dbReference type="SMART" id="SM00220">
    <property type="entry name" value="S_TKc"/>
    <property type="match status" value="1"/>
</dbReference>
<dbReference type="GO" id="GO:0000155">
    <property type="term" value="F:phosphorelay sensor kinase activity"/>
    <property type="evidence" value="ECO:0007669"/>
    <property type="project" value="InterPro"/>
</dbReference>
<evidence type="ECO:0000256" key="8">
    <source>
        <dbReference type="ARBA" id="ARBA00074306"/>
    </source>
</evidence>
<keyword evidence="7" id="KW-0902">Two-component regulatory system</keyword>
<dbReference type="GO" id="GO:0005524">
    <property type="term" value="F:ATP binding"/>
    <property type="evidence" value="ECO:0007669"/>
    <property type="project" value="InterPro"/>
</dbReference>
<accession>K9TLD0</accession>
<dbReference type="CDD" id="cd00130">
    <property type="entry name" value="PAS"/>
    <property type="match status" value="1"/>
</dbReference>
<dbReference type="InterPro" id="IPR019734">
    <property type="entry name" value="TPR_rpt"/>
</dbReference>
<protein>
    <recommendedName>
        <fullName evidence="8">Circadian input-output histidine kinase CikA</fullName>
        <ecNumber evidence="3">2.7.13.3</ecNumber>
    </recommendedName>
</protein>
<dbReference type="PROSITE" id="PS00108">
    <property type="entry name" value="PROTEIN_KINASE_ST"/>
    <property type="match status" value="1"/>
</dbReference>
<dbReference type="SUPFAM" id="SSF52172">
    <property type="entry name" value="CheY-like"/>
    <property type="match status" value="2"/>
</dbReference>
<dbReference type="PANTHER" id="PTHR43642:SF1">
    <property type="entry name" value="HYBRID SIGNAL TRANSDUCTION HISTIDINE KINASE G"/>
    <property type="match status" value="1"/>
</dbReference>
<gene>
    <name evidence="14" type="ORF">Oscil6304_3386</name>
</gene>
<dbReference type="Gene3D" id="1.10.510.10">
    <property type="entry name" value="Transferase(Phosphotransferase) domain 1"/>
    <property type="match status" value="1"/>
</dbReference>
<dbReference type="InterPro" id="IPR027417">
    <property type="entry name" value="P-loop_NTPase"/>
</dbReference>
<feature type="domain" description="Response regulatory" evidence="12">
    <location>
        <begin position="2040"/>
        <end position="2130"/>
    </location>
</feature>
<dbReference type="SMART" id="SM00448">
    <property type="entry name" value="REC"/>
    <property type="match status" value="1"/>
</dbReference>
<dbReference type="PROSITE" id="PS50109">
    <property type="entry name" value="HIS_KIN"/>
    <property type="match status" value="1"/>
</dbReference>
<evidence type="ECO:0000256" key="6">
    <source>
        <dbReference type="ARBA" id="ARBA00022777"/>
    </source>
</evidence>
<keyword evidence="6" id="KW-0418">Kinase</keyword>
<dbReference type="KEGG" id="oac:Oscil6304_3386"/>
<dbReference type="eggNOG" id="COG0515">
    <property type="taxonomic scope" value="Bacteria"/>
</dbReference>
<dbReference type="Pfam" id="PF08448">
    <property type="entry name" value="PAS_4"/>
    <property type="match status" value="1"/>
</dbReference>
<dbReference type="Gene3D" id="3.30.450.20">
    <property type="entry name" value="PAS domain"/>
    <property type="match status" value="1"/>
</dbReference>
<dbReference type="InterPro" id="IPR013656">
    <property type="entry name" value="PAS_4"/>
</dbReference>
<dbReference type="InterPro" id="IPR011009">
    <property type="entry name" value="Kinase-like_dom_sf"/>
</dbReference>
<keyword evidence="5" id="KW-0808">Transferase</keyword>
<dbReference type="InterPro" id="IPR041664">
    <property type="entry name" value="AAA_16"/>
</dbReference>
<dbReference type="Pfam" id="PF00069">
    <property type="entry name" value="Pkinase"/>
    <property type="match status" value="1"/>
</dbReference>
<dbReference type="EMBL" id="CP003607">
    <property type="protein sequence ID" value="AFY82956.1"/>
    <property type="molecule type" value="Genomic_DNA"/>
</dbReference>
<evidence type="ECO:0000256" key="5">
    <source>
        <dbReference type="ARBA" id="ARBA00022679"/>
    </source>
</evidence>
<dbReference type="InterPro" id="IPR001789">
    <property type="entry name" value="Sig_transdc_resp-reg_receiver"/>
</dbReference>
<evidence type="ECO:0000313" key="15">
    <source>
        <dbReference type="Proteomes" id="UP000010367"/>
    </source>
</evidence>
<evidence type="ECO:0000259" key="10">
    <source>
        <dbReference type="PROSITE" id="PS50011"/>
    </source>
</evidence>
<dbReference type="SUPFAM" id="SSF55785">
    <property type="entry name" value="PYP-like sensor domain (PAS domain)"/>
    <property type="match status" value="1"/>
</dbReference>
<dbReference type="PRINTS" id="PR00344">
    <property type="entry name" value="BCTRLSENSOR"/>
</dbReference>
<keyword evidence="4 9" id="KW-0597">Phosphoprotein</keyword>
<dbReference type="SUPFAM" id="SSF55874">
    <property type="entry name" value="ATPase domain of HSP90 chaperone/DNA topoisomerase II/histidine kinase"/>
    <property type="match status" value="1"/>
</dbReference>
<dbReference type="SMART" id="SM00028">
    <property type="entry name" value="TPR"/>
    <property type="match status" value="3"/>
</dbReference>
<evidence type="ECO:0000256" key="4">
    <source>
        <dbReference type="ARBA" id="ARBA00022553"/>
    </source>
</evidence>
<dbReference type="InterPro" id="IPR000719">
    <property type="entry name" value="Prot_kinase_dom"/>
</dbReference>
<feature type="modified residue" description="4-aspartylphosphate" evidence="9">
    <location>
        <position position="1968"/>
    </location>
</feature>
<dbReference type="InterPro" id="IPR036890">
    <property type="entry name" value="HATPase_C_sf"/>
</dbReference>
<dbReference type="Proteomes" id="UP000010367">
    <property type="component" value="Chromosome"/>
</dbReference>
<dbReference type="Gene3D" id="1.10.287.130">
    <property type="match status" value="1"/>
</dbReference>
<comment type="similarity">
    <text evidence="2">In the N-terminal section; belongs to the phytochrome family.</text>
</comment>
<dbReference type="SMART" id="SM00387">
    <property type="entry name" value="HATPase_c"/>
    <property type="match status" value="1"/>
</dbReference>
<dbReference type="Pfam" id="PF13191">
    <property type="entry name" value="AAA_16"/>
    <property type="match status" value="1"/>
</dbReference>
<dbReference type="PANTHER" id="PTHR43642">
    <property type="entry name" value="HYBRID SIGNAL TRANSDUCTION HISTIDINE KINASE G"/>
    <property type="match status" value="1"/>
</dbReference>
<evidence type="ECO:0000259" key="12">
    <source>
        <dbReference type="PROSITE" id="PS50110"/>
    </source>
</evidence>
<dbReference type="SUPFAM" id="SSF56112">
    <property type="entry name" value="Protein kinase-like (PK-like)"/>
    <property type="match status" value="1"/>
</dbReference>
<dbReference type="Pfam" id="PF00512">
    <property type="entry name" value="HisKA"/>
    <property type="match status" value="1"/>
</dbReference>
<dbReference type="NCBIfam" id="TIGR00229">
    <property type="entry name" value="sensory_box"/>
    <property type="match status" value="1"/>
</dbReference>
<feature type="domain" description="PAS" evidence="13">
    <location>
        <begin position="1522"/>
        <end position="1567"/>
    </location>
</feature>
<evidence type="ECO:0000256" key="2">
    <source>
        <dbReference type="ARBA" id="ARBA00006402"/>
    </source>
</evidence>
<dbReference type="SUPFAM" id="SSF52540">
    <property type="entry name" value="P-loop containing nucleoside triphosphate hydrolases"/>
    <property type="match status" value="1"/>
</dbReference>
<evidence type="ECO:0000256" key="7">
    <source>
        <dbReference type="ARBA" id="ARBA00023012"/>
    </source>
</evidence>
<dbReference type="CDD" id="cd00082">
    <property type="entry name" value="HisKA"/>
    <property type="match status" value="1"/>
</dbReference>
<dbReference type="eggNOG" id="COG3899">
    <property type="taxonomic scope" value="Bacteria"/>
</dbReference>
<dbReference type="SUPFAM" id="SSF47384">
    <property type="entry name" value="Homodimeric domain of signal transducing histidine kinase"/>
    <property type="match status" value="1"/>
</dbReference>
<dbReference type="InterPro" id="IPR035965">
    <property type="entry name" value="PAS-like_dom_sf"/>
</dbReference>
<evidence type="ECO:0000256" key="9">
    <source>
        <dbReference type="PROSITE-ProRule" id="PRU00169"/>
    </source>
</evidence>
<dbReference type="InterPro" id="IPR029016">
    <property type="entry name" value="GAF-like_dom_sf"/>
</dbReference>
<feature type="domain" description="Histidine kinase" evidence="11">
    <location>
        <begin position="1650"/>
        <end position="1882"/>
    </location>
</feature>
<evidence type="ECO:0000256" key="1">
    <source>
        <dbReference type="ARBA" id="ARBA00000085"/>
    </source>
</evidence>
<dbReference type="PROSITE" id="PS50112">
    <property type="entry name" value="PAS"/>
    <property type="match status" value="1"/>
</dbReference>
<dbReference type="FunFam" id="3.30.565.10:FF:000010">
    <property type="entry name" value="Sensor histidine kinase RcsC"/>
    <property type="match status" value="1"/>
</dbReference>
<dbReference type="SMART" id="SM00091">
    <property type="entry name" value="PAS"/>
    <property type="match status" value="1"/>
</dbReference>
<comment type="catalytic activity">
    <reaction evidence="1">
        <text>ATP + protein L-histidine = ADP + protein N-phospho-L-histidine.</text>
        <dbReference type="EC" id="2.7.13.3"/>
    </reaction>
</comment>
<dbReference type="InterPro" id="IPR053159">
    <property type="entry name" value="Hybrid_Histidine_Kinase"/>
</dbReference>
<dbReference type="InParanoid" id="K9TLD0"/>
<dbReference type="CDD" id="cd14014">
    <property type="entry name" value="STKc_PknB_like"/>
    <property type="match status" value="1"/>
</dbReference>
<name>K9TLD0_9CYAN</name>
<dbReference type="Pfam" id="PF25503">
    <property type="entry name" value="TPR_CHK1"/>
    <property type="match status" value="1"/>
</dbReference>
<dbReference type="InterPro" id="IPR011006">
    <property type="entry name" value="CheY-like_superfamily"/>
</dbReference>
<dbReference type="InterPro" id="IPR003018">
    <property type="entry name" value="GAF"/>
</dbReference>
<dbReference type="InterPro" id="IPR008271">
    <property type="entry name" value="Ser/Thr_kinase_AS"/>
</dbReference>
<dbReference type="Pfam" id="PF01590">
    <property type="entry name" value="GAF"/>
    <property type="match status" value="1"/>
</dbReference>
<dbReference type="HOGENOM" id="CLU_000445_34_2_3"/>
<dbReference type="InterPro" id="IPR003661">
    <property type="entry name" value="HisK_dim/P_dom"/>
</dbReference>
<dbReference type="eggNOG" id="COG3706">
    <property type="taxonomic scope" value="Bacteria"/>
</dbReference>
<dbReference type="Gene3D" id="3.40.50.2300">
    <property type="match status" value="2"/>
</dbReference>
<feature type="modified residue" description="4-aspartylphosphate" evidence="9">
    <location>
        <position position="2089"/>
    </location>
</feature>
<dbReference type="eggNOG" id="COG2203">
    <property type="taxonomic scope" value="Bacteria"/>
</dbReference>
<reference evidence="14 15" key="1">
    <citation type="submission" date="2012-06" db="EMBL/GenBank/DDBJ databases">
        <title>Finished chromosome of genome of Oscillatoria acuminata PCC 6304.</title>
        <authorList>
            <consortium name="US DOE Joint Genome Institute"/>
            <person name="Gugger M."/>
            <person name="Coursin T."/>
            <person name="Rippka R."/>
            <person name="Tandeau De Marsac N."/>
            <person name="Huntemann M."/>
            <person name="Wei C.-L."/>
            <person name="Han J."/>
            <person name="Detter J.C."/>
            <person name="Han C."/>
            <person name="Tapia R."/>
            <person name="Davenport K."/>
            <person name="Daligault H."/>
            <person name="Erkkila T."/>
            <person name="Gu W."/>
            <person name="Munk A.C.C."/>
            <person name="Teshima H."/>
            <person name="Xu Y."/>
            <person name="Chain P."/>
            <person name="Chen A."/>
            <person name="Krypides N."/>
            <person name="Mavromatis K."/>
            <person name="Markowitz V."/>
            <person name="Szeto E."/>
            <person name="Ivanova N."/>
            <person name="Mikhailova N."/>
            <person name="Ovchinnikova G."/>
            <person name="Pagani I."/>
            <person name="Pati A."/>
            <person name="Goodwin L."/>
            <person name="Peters L."/>
            <person name="Pitluck S."/>
            <person name="Woyke T."/>
            <person name="Kerfeld C."/>
        </authorList>
    </citation>
    <scope>NUCLEOTIDE SEQUENCE [LARGE SCALE GENOMIC DNA]</scope>
    <source>
        <strain evidence="14 15">PCC 6304</strain>
    </source>
</reference>
<dbReference type="PROSITE" id="PS50110">
    <property type="entry name" value="RESPONSE_REGULATORY"/>
    <property type="match status" value="2"/>
</dbReference>
<dbReference type="EC" id="2.7.13.3" evidence="3"/>
<dbReference type="InterPro" id="IPR036097">
    <property type="entry name" value="HisK_dim/P_sf"/>
</dbReference>
<evidence type="ECO:0000256" key="3">
    <source>
        <dbReference type="ARBA" id="ARBA00012438"/>
    </source>
</evidence>
<dbReference type="eggNOG" id="COG2205">
    <property type="taxonomic scope" value="Bacteria"/>
</dbReference>
<sequence>MTNPKISLSIPGYQITEEIQAGSKTLIYRAIRKSDQKPVILKALASEYPSLEELARLKHEYEITHNLEIKRLIKPLAIEPVHNTLMLVFEDQGGQSLKQLLLTEKLGLERFLQIAIQLTETLGELHQAQIVHKDIKPSNLIILNHAQPLSVRITDFSIATRLSRETQTLNPHPTLLEGTLAYMSPEQTGRMNRCLDYRTDFYSLGITFYEMLSGQLPFVAEDPLELIHCHIAKQPVSLDVLMPEIPRALSEIVMKLMAKTAEDRYQSAYGIKADLDYCLSHLNDGDALKEFKPGQWDKSGQFVLSQKLYGRDREVASLLEAFNRIASVSGESQPDASFAAVKLGTPELILIAGYSGIGKTSIVYEVHKPIVRQRGYFIAGKFDQFKRDIPYASLIQAFQSLIRQLLTEPPEQITQWQQKLSAAVGENGQMIIDVIPEVESIIGKQPPISQLGPSEAQNRFNRVFKEFIHVFTQPEHPLVVFLDDLQWADSASLKLLELLMTDAESHHLLMIGAYRDNEVSPTHPFMLTIEEIEKMGAKITTIELEPLGVTHVTALISDSFSCSQEQANPLAELIFKKTQGNPFFLTQLLKSLHRDRLLSFDFNQGVWQWDMQQIRSIGITENVVELMVGKIRQFSDHAQNALKLAACIGNRFDLNILAIVRERSPALTAGDLWEALQEGLVLPLSETYKIPTVSDNLEGIEVSYQFLHDRVQQAAYSLIPEAQKKAVHLKIGQLLLQNTPETEREEKIFDIVNHLNMGVELLQGSEEKRQLAQLNAIAGKKSQASNAYHSAIVHFSLGMDLLDTHPWETDYNLTFSLHRELGECQYLVGNFDESERLFNHALAHAKSRFERAEIYSIYIAACMTKGDNYYQAVELGIEGLKDFGLYFPSQEEDLTAAVVAERETVQTLLIGHNIPDLLNVPEMTDADKKVAMNLLVNSWTATYFANSPNWLTLMGLKMVSLTLKYGPVDASAFGYVVYGMILAGQQDYQAAYQFGDLALKLREKFPNHTLTPKINNIFAHTINPFWQHLQTNLPLYRESYKVSLEMGDIIFGVWAVTYQLWTKLIIGTRLPEVYEKSQNYLKFIEETNDRNMIAGYRTLQQTVLNLQGLTDSPITLNSPDYNESATLKLWADNQFYVGMNWFWMLKSLVLFLQEDYPAALIVARQADETIGTNFGFFSMTQHYFYYSLILTALYPTAQEEEKATLWNSLLKNRQNLKLWAETGKQNFLHKYLLVEAEMARISDRPLEAMELYDQAIASAQDQGYLQIEAIANELAAKFYLGLGRMKIAKTYLTDARYHYSLWGATAKVQQLDKTYPDLLVRASIRESSSGDLSSTTTADHATTVGNPALLDIATVMKASQTISSEIVLETLLEKLMHILIENAGAQTGHLLLDRQGKFVRVAEGSVENDQVTLLPSIPLENSSDLPLGLINYVARTEKPLLLNNAIGEGLFITEPYILRHQVKSVLCTPIVHQGKRVGLLYLENNRAAGAFTSDRLEVLGLLSGQAAISLELARAVKQVQDTVAYLSAIITNIADGLLVTDAQGLITRVNPALLGMFDRSEAQTVGKHCSELLPLDLAQAITQSVNSPNEVLTAEIALAFERVGKAVATSILPNELSEADAGDCIGTVILIRDITTEKEVDRMKTDFISTVSHELRTPLTSVVGFAKLIQKKLQDKILPSFQDSDRKTQKAVAQVGDNINIIISEGERLTNLINDVLDIAKMEAGKVDWQMQPLAVSELVERAFSATSSLFQNSGLEQIREIDSGLPEVMGDRDRLLQVLINLISNAVKFTQTGSVTVRAQLQNEQLKLSVIDTGIGIPPEYQEAVFEKFKQVGDTLTDKPKGTGLGLPICKQIVEHHKGQIWVESEVESGTTFSFTLPLTPESGLPTPEKLNFQTLVQQLKQTIVQHPEHPRSDRPKTILVVDDEAHIRSLLRQELEASGYHVREAKDGMEAIAQVKATPPDLILLDVMMPQISGFDVAAVLKNDPNTMHIPIAILSIIEDKQRGYRLGVDRYLTKPIDLEDLLNQIGFLLSQETSKKKVLVVDEDVSAVKLLADVLEAKGYIVTEASSGPECIEKARAVKPDMIIVDSLFSERHDIAKTLRFEKGLENVFFLLLAENQEPDPGTNEGR</sequence>
<organism evidence="14 15">
    <name type="scientific">Oscillatoria acuminata PCC 6304</name>
    <dbReference type="NCBI Taxonomy" id="56110"/>
    <lineage>
        <taxon>Bacteria</taxon>
        <taxon>Bacillati</taxon>
        <taxon>Cyanobacteriota</taxon>
        <taxon>Cyanophyceae</taxon>
        <taxon>Oscillatoriophycideae</taxon>
        <taxon>Oscillatoriales</taxon>
        <taxon>Oscillatoriaceae</taxon>
        <taxon>Oscillatoria</taxon>
    </lineage>
</organism>
<feature type="domain" description="Protein kinase" evidence="10">
    <location>
        <begin position="13"/>
        <end position="279"/>
    </location>
</feature>
<dbReference type="RefSeq" id="WP_015149586.1">
    <property type="nucleotide sequence ID" value="NC_019693.1"/>
</dbReference>
<dbReference type="Gene3D" id="3.40.50.300">
    <property type="entry name" value="P-loop containing nucleotide triphosphate hydrolases"/>
    <property type="match status" value="1"/>
</dbReference>
<dbReference type="PROSITE" id="PS50011">
    <property type="entry name" value="PROTEIN_KINASE_DOM"/>
    <property type="match status" value="1"/>
</dbReference>
<evidence type="ECO:0000259" key="13">
    <source>
        <dbReference type="PROSITE" id="PS50112"/>
    </source>
</evidence>
<dbReference type="InterPro" id="IPR005467">
    <property type="entry name" value="His_kinase_dom"/>
</dbReference>
<dbReference type="InterPro" id="IPR003594">
    <property type="entry name" value="HATPase_dom"/>
</dbReference>
<dbReference type="Gene3D" id="3.30.450.40">
    <property type="match status" value="1"/>
</dbReference>
<dbReference type="Pfam" id="PF00072">
    <property type="entry name" value="Response_reg"/>
    <property type="match status" value="1"/>
</dbReference>
<dbReference type="STRING" id="56110.Oscil6304_3386"/>
<dbReference type="CDD" id="cd16922">
    <property type="entry name" value="HATPase_EvgS-ArcB-TorS-like"/>
    <property type="match status" value="1"/>
</dbReference>
<dbReference type="InterPro" id="IPR000014">
    <property type="entry name" value="PAS"/>
</dbReference>
<dbReference type="PATRIC" id="fig|56110.3.peg.4055"/>